<dbReference type="SUPFAM" id="SSF51905">
    <property type="entry name" value="FAD/NAD(P)-binding domain"/>
    <property type="match status" value="1"/>
</dbReference>
<feature type="domain" description="Amine oxidase" evidence="12">
    <location>
        <begin position="14"/>
        <end position="487"/>
    </location>
</feature>
<dbReference type="PANTHER" id="PTHR42923">
    <property type="entry name" value="PROTOPORPHYRINOGEN OXIDASE"/>
    <property type="match status" value="1"/>
</dbReference>
<keyword evidence="14" id="KW-1185">Reference proteome</keyword>
<comment type="subcellular location">
    <subcellularLocation>
        <location evidence="11">Mitochondrion inner membrane</location>
    </subcellularLocation>
</comment>
<dbReference type="EC" id="1.3.3.4" evidence="4 11"/>
<evidence type="ECO:0000256" key="2">
    <source>
        <dbReference type="ARBA" id="ARBA00005073"/>
    </source>
</evidence>
<keyword evidence="9 11" id="KW-0627">Porphyrin biosynthesis</keyword>
<evidence type="ECO:0000256" key="10">
    <source>
        <dbReference type="ARBA" id="ARBA00047554"/>
    </source>
</evidence>
<organism evidence="13 14">
    <name type="scientific">Dacryopinax primogenitus (strain DJM 731)</name>
    <name type="common">Brown rot fungus</name>
    <dbReference type="NCBI Taxonomy" id="1858805"/>
    <lineage>
        <taxon>Eukaryota</taxon>
        <taxon>Fungi</taxon>
        <taxon>Dikarya</taxon>
        <taxon>Basidiomycota</taxon>
        <taxon>Agaricomycotina</taxon>
        <taxon>Dacrymycetes</taxon>
        <taxon>Dacrymycetales</taxon>
        <taxon>Dacrymycetaceae</taxon>
        <taxon>Dacryopinax</taxon>
    </lineage>
</organism>
<evidence type="ECO:0000313" key="13">
    <source>
        <dbReference type="EMBL" id="EJU02334.1"/>
    </source>
</evidence>
<keyword evidence="8 11" id="KW-0350">Heme biosynthesis</keyword>
<dbReference type="GO" id="GO:0006782">
    <property type="term" value="P:protoporphyrinogen IX biosynthetic process"/>
    <property type="evidence" value="ECO:0007669"/>
    <property type="project" value="UniProtKB-UniRule"/>
</dbReference>
<keyword evidence="6 11" id="KW-0274">FAD</keyword>
<accession>M5G0Q8</accession>
<evidence type="ECO:0000256" key="9">
    <source>
        <dbReference type="ARBA" id="ARBA00023244"/>
    </source>
</evidence>
<evidence type="ECO:0000256" key="8">
    <source>
        <dbReference type="ARBA" id="ARBA00023133"/>
    </source>
</evidence>
<dbReference type="InterPro" id="IPR036188">
    <property type="entry name" value="FAD/NAD-bd_sf"/>
</dbReference>
<dbReference type="GeneID" id="63691439"/>
<evidence type="ECO:0000256" key="3">
    <source>
        <dbReference type="ARBA" id="ARBA00010551"/>
    </source>
</evidence>
<reference evidence="13 14" key="1">
    <citation type="journal article" date="2012" name="Science">
        <title>The Paleozoic origin of enzymatic lignin decomposition reconstructed from 31 fungal genomes.</title>
        <authorList>
            <person name="Floudas D."/>
            <person name="Binder M."/>
            <person name="Riley R."/>
            <person name="Barry K."/>
            <person name="Blanchette R.A."/>
            <person name="Henrissat B."/>
            <person name="Martinez A.T."/>
            <person name="Otillar R."/>
            <person name="Spatafora J.W."/>
            <person name="Yadav J.S."/>
            <person name="Aerts A."/>
            <person name="Benoit I."/>
            <person name="Boyd A."/>
            <person name="Carlson A."/>
            <person name="Copeland A."/>
            <person name="Coutinho P.M."/>
            <person name="de Vries R.P."/>
            <person name="Ferreira P."/>
            <person name="Findley K."/>
            <person name="Foster B."/>
            <person name="Gaskell J."/>
            <person name="Glotzer D."/>
            <person name="Gorecki P."/>
            <person name="Heitman J."/>
            <person name="Hesse C."/>
            <person name="Hori C."/>
            <person name="Igarashi K."/>
            <person name="Jurgens J.A."/>
            <person name="Kallen N."/>
            <person name="Kersten P."/>
            <person name="Kohler A."/>
            <person name="Kuees U."/>
            <person name="Kumar T.K.A."/>
            <person name="Kuo A."/>
            <person name="LaButti K."/>
            <person name="Larrondo L.F."/>
            <person name="Lindquist E."/>
            <person name="Ling A."/>
            <person name="Lombard V."/>
            <person name="Lucas S."/>
            <person name="Lundell T."/>
            <person name="Martin R."/>
            <person name="McLaughlin D.J."/>
            <person name="Morgenstern I."/>
            <person name="Morin E."/>
            <person name="Murat C."/>
            <person name="Nagy L.G."/>
            <person name="Nolan M."/>
            <person name="Ohm R.A."/>
            <person name="Patyshakuliyeva A."/>
            <person name="Rokas A."/>
            <person name="Ruiz-Duenas F.J."/>
            <person name="Sabat G."/>
            <person name="Salamov A."/>
            <person name="Samejima M."/>
            <person name="Schmutz J."/>
            <person name="Slot J.C."/>
            <person name="St John F."/>
            <person name="Stenlid J."/>
            <person name="Sun H."/>
            <person name="Sun S."/>
            <person name="Syed K."/>
            <person name="Tsang A."/>
            <person name="Wiebenga A."/>
            <person name="Young D."/>
            <person name="Pisabarro A."/>
            <person name="Eastwood D.C."/>
            <person name="Martin F."/>
            <person name="Cullen D."/>
            <person name="Grigoriev I.V."/>
            <person name="Hibbett D.S."/>
        </authorList>
    </citation>
    <scope>NUCLEOTIDE SEQUENCE [LARGE SCALE GENOMIC DNA]</scope>
    <source>
        <strain evidence="13 14">DJM-731 SS1</strain>
    </source>
</reference>
<evidence type="ECO:0000256" key="6">
    <source>
        <dbReference type="ARBA" id="ARBA00022827"/>
    </source>
</evidence>
<dbReference type="PANTHER" id="PTHR42923:SF3">
    <property type="entry name" value="PROTOPORPHYRINOGEN OXIDASE"/>
    <property type="match status" value="1"/>
</dbReference>
<name>M5G0Q8_DACPD</name>
<comment type="catalytic activity">
    <reaction evidence="10 11">
        <text>protoporphyrinogen IX + 3 O2 = protoporphyrin IX + 3 H2O2</text>
        <dbReference type="Rhea" id="RHEA:25576"/>
        <dbReference type="ChEBI" id="CHEBI:15379"/>
        <dbReference type="ChEBI" id="CHEBI:16240"/>
        <dbReference type="ChEBI" id="CHEBI:57306"/>
        <dbReference type="ChEBI" id="CHEBI:57307"/>
        <dbReference type="EC" id="1.3.3.4"/>
    </reaction>
</comment>
<keyword evidence="5 11" id="KW-0285">Flavoprotein</keyword>
<keyword evidence="7 11" id="KW-0560">Oxidoreductase</keyword>
<dbReference type="SUPFAM" id="SSF54373">
    <property type="entry name" value="FAD-linked reductases, C-terminal domain"/>
    <property type="match status" value="1"/>
</dbReference>
<dbReference type="NCBIfam" id="TIGR00562">
    <property type="entry name" value="proto_IX_ox"/>
    <property type="match status" value="1"/>
</dbReference>
<dbReference type="GO" id="GO:0004729">
    <property type="term" value="F:oxygen-dependent protoporphyrinogen oxidase activity"/>
    <property type="evidence" value="ECO:0007669"/>
    <property type="project" value="UniProtKB-UniRule"/>
</dbReference>
<evidence type="ECO:0000259" key="12">
    <source>
        <dbReference type="Pfam" id="PF01593"/>
    </source>
</evidence>
<dbReference type="STRING" id="1858805.M5G0Q8"/>
<dbReference type="Pfam" id="PF01593">
    <property type="entry name" value="Amino_oxidase"/>
    <property type="match status" value="1"/>
</dbReference>
<comment type="pathway">
    <text evidence="2 11">Porphyrin-containing compound metabolism; protoporphyrin-IX biosynthesis; protoporphyrin-IX from protoporphyrinogen-IX: step 1/1.</text>
</comment>
<dbReference type="InterPro" id="IPR002937">
    <property type="entry name" value="Amino_oxidase"/>
</dbReference>
<comment type="function">
    <text evidence="1 11">Catalyzes the 6-electron oxidation of protoporphyrinogen-IX to form protoporphyrin-IX.</text>
</comment>
<dbReference type="InterPro" id="IPR004572">
    <property type="entry name" value="Protoporphyrinogen_oxidase"/>
</dbReference>
<gene>
    <name evidence="13" type="ORF">DACRYDRAFT_79124</name>
</gene>
<protein>
    <recommendedName>
        <fullName evidence="4 11">Protoporphyrinogen oxidase</fullName>
        <ecNumber evidence="4 11">1.3.3.4</ecNumber>
    </recommendedName>
</protein>
<evidence type="ECO:0000313" key="14">
    <source>
        <dbReference type="Proteomes" id="UP000030653"/>
    </source>
</evidence>
<dbReference type="EMBL" id="JH795862">
    <property type="protein sequence ID" value="EJU02334.1"/>
    <property type="molecule type" value="Genomic_DNA"/>
</dbReference>
<proteinExistence type="inferred from homology"/>
<evidence type="ECO:0000256" key="4">
    <source>
        <dbReference type="ARBA" id="ARBA00012867"/>
    </source>
</evidence>
<evidence type="ECO:0000256" key="5">
    <source>
        <dbReference type="ARBA" id="ARBA00022630"/>
    </source>
</evidence>
<dbReference type="Gene3D" id="3.50.50.60">
    <property type="entry name" value="FAD/NAD(P)-binding domain"/>
    <property type="match status" value="1"/>
</dbReference>
<dbReference type="InterPro" id="IPR050464">
    <property type="entry name" value="Zeta_carotene_desat/Oxidored"/>
</dbReference>
<dbReference type="Proteomes" id="UP000030653">
    <property type="component" value="Unassembled WGS sequence"/>
</dbReference>
<comment type="similarity">
    <text evidence="3 11">Belongs to the protoporphyrinogen/coproporphyrinogen oxidase family. Protoporphyrinogen oxidase subfamily.</text>
</comment>
<evidence type="ECO:0000256" key="1">
    <source>
        <dbReference type="ARBA" id="ARBA00002600"/>
    </source>
</evidence>
<dbReference type="OMA" id="WFDQWFG"/>
<dbReference type="GO" id="GO:0005743">
    <property type="term" value="C:mitochondrial inner membrane"/>
    <property type="evidence" value="ECO:0007669"/>
    <property type="project" value="UniProtKB-SubCell"/>
</dbReference>
<evidence type="ECO:0000256" key="11">
    <source>
        <dbReference type="RuleBase" id="RU367069"/>
    </source>
</evidence>
<dbReference type="HOGENOM" id="CLU_009629_1_1_1"/>
<sequence length="493" mass="53704">MTATKHVMVIGGGITGLSAAFHLSRILPAVRITLLESRPRLGGWIKSDRLELEDERGERGSVVLESGPRTLRPNSGALLELVHLLGLKDQLVTVSKSAPAARNRYIFFSPLTLLPSSLLGALATPFNPLLRPLLPAILGEPLRRANRPPKAEDESVNSFFTRRFGVDFARRFGSALVHGIYAADSRELSVRSAFPALWAAEELGRGSVVLGMRAAGRVLAEDMSGYDMGDVGQMMRNVSVYSFKEGMETLPRAMEAELATRANVRIIKGTGVVSVYAEEEDFKVRASRELPEDCPTHIISALPFQSLPEILPDPGLHFLIPHSHYSSVLLLNLVFPRFPHPAGFGYLVPRPEGGYSEVTEDNPGILGTVFDSVALGEQDTLPGAVKMTMMSGGPYKRRFGEPYLPEFLAALRQHLGIPVPDPLYHRFVVAKKCIPTPGMEHSARVAQLRHALLERPYAGRLEMIGAEAGGVSVGDCVRQGKEAALRIAQSVRG</sequence>
<dbReference type="UniPathway" id="UPA00251">
    <property type="reaction ID" value="UER00324"/>
</dbReference>
<evidence type="ECO:0000256" key="7">
    <source>
        <dbReference type="ARBA" id="ARBA00023002"/>
    </source>
</evidence>
<dbReference type="RefSeq" id="XP_040629228.1">
    <property type="nucleotide sequence ID" value="XM_040776377.1"/>
</dbReference>
<dbReference type="OrthoDB" id="438553at2759"/>
<comment type="cofactor">
    <cofactor evidence="11">
        <name>FAD</name>
        <dbReference type="ChEBI" id="CHEBI:57692"/>
    </cofactor>
    <text evidence="11">Binds 1 FAD per subunit.</text>
</comment>
<dbReference type="AlphaFoldDB" id="M5G0Q8"/>